<sequence>MKKMLIAALGLSGLLASCSNVTVTIPEITPGTGTSSSLSLTEIKGFETSYKLTQDVTDQTGQVLKAGTSVICDDAETTMFVNVAWTGYLSKLYIQFKGLTTEQYKNVAPYTVNAGSGSGTAKYTFAPGMAPLNVQPLSIIVNGKVTRLGNTYVRIQGVDQNGYSSNILESVAAIPVLKCNN</sequence>
<evidence type="ECO:0000313" key="2">
    <source>
        <dbReference type="EMBL" id="MFD2608988.1"/>
    </source>
</evidence>
<proteinExistence type="predicted"/>
<dbReference type="EMBL" id="JBHUMK010000022">
    <property type="protein sequence ID" value="MFD2608988.1"/>
    <property type="molecule type" value="Genomic_DNA"/>
</dbReference>
<feature type="signal peptide" evidence="1">
    <location>
        <begin position="1"/>
        <end position="23"/>
    </location>
</feature>
<evidence type="ECO:0000313" key="3">
    <source>
        <dbReference type="Proteomes" id="UP001597475"/>
    </source>
</evidence>
<dbReference type="Proteomes" id="UP001597475">
    <property type="component" value="Unassembled WGS sequence"/>
</dbReference>
<evidence type="ECO:0000256" key="1">
    <source>
        <dbReference type="SAM" id="SignalP"/>
    </source>
</evidence>
<gene>
    <name evidence="2" type="ORF">ACFSR9_05965</name>
</gene>
<name>A0ABW5P2B0_9DEIO</name>
<protein>
    <recommendedName>
        <fullName evidence="4">Lipoprotein</fullName>
    </recommendedName>
</protein>
<accession>A0ABW5P2B0</accession>
<reference evidence="3" key="1">
    <citation type="journal article" date="2019" name="Int. J. Syst. Evol. Microbiol.">
        <title>The Global Catalogue of Microorganisms (GCM) 10K type strain sequencing project: providing services to taxonomists for standard genome sequencing and annotation.</title>
        <authorList>
            <consortium name="The Broad Institute Genomics Platform"/>
            <consortium name="The Broad Institute Genome Sequencing Center for Infectious Disease"/>
            <person name="Wu L."/>
            <person name="Ma J."/>
        </authorList>
    </citation>
    <scope>NUCLEOTIDE SEQUENCE [LARGE SCALE GENOMIC DNA]</scope>
    <source>
        <strain evidence="3">KCTC 33842</strain>
    </source>
</reference>
<dbReference type="PROSITE" id="PS51257">
    <property type="entry name" value="PROKAR_LIPOPROTEIN"/>
    <property type="match status" value="1"/>
</dbReference>
<keyword evidence="1" id="KW-0732">Signal</keyword>
<evidence type="ECO:0008006" key="4">
    <source>
        <dbReference type="Google" id="ProtNLM"/>
    </source>
</evidence>
<comment type="caution">
    <text evidence="2">The sequence shown here is derived from an EMBL/GenBank/DDBJ whole genome shotgun (WGS) entry which is preliminary data.</text>
</comment>
<organism evidence="2 3">
    <name type="scientific">Deinococcus taklimakanensis</name>
    <dbReference type="NCBI Taxonomy" id="536443"/>
    <lineage>
        <taxon>Bacteria</taxon>
        <taxon>Thermotogati</taxon>
        <taxon>Deinococcota</taxon>
        <taxon>Deinococci</taxon>
        <taxon>Deinococcales</taxon>
        <taxon>Deinococcaceae</taxon>
        <taxon>Deinococcus</taxon>
    </lineage>
</organism>
<dbReference type="RefSeq" id="WP_386844005.1">
    <property type="nucleotide sequence ID" value="NZ_JBHUMK010000022.1"/>
</dbReference>
<keyword evidence="3" id="KW-1185">Reference proteome</keyword>
<feature type="chain" id="PRO_5047345021" description="Lipoprotein" evidence="1">
    <location>
        <begin position="24"/>
        <end position="181"/>
    </location>
</feature>